<accession>A0A7S1FYI5</accession>
<dbReference type="InterPro" id="IPR019721">
    <property type="entry name" value="NADH-UbQ_OxRdtase_su21_N"/>
</dbReference>
<keyword evidence="2" id="KW-1133">Transmembrane helix</keyword>
<name>A0A7S1FYI5_9STRA</name>
<keyword evidence="2" id="KW-0472">Membrane</keyword>
<dbReference type="PANTHER" id="PTHR34062">
    <property type="entry name" value="OXIDOREDUCTASE 21 KDA SUBUNIT, PUTATIVE (AFU_ORTHOLOGUE AFUA_4G04750)-RELATED"/>
    <property type="match status" value="1"/>
</dbReference>
<keyword evidence="2" id="KW-0812">Transmembrane</keyword>
<evidence type="ECO:0000313" key="4">
    <source>
        <dbReference type="EMBL" id="CAD8895749.1"/>
    </source>
</evidence>
<dbReference type="PANTHER" id="PTHR34062:SF1">
    <property type="entry name" value="NADH-UBIQUINONE OXIDOREDUCTASE 21KDA SUBUNIT N-TERMINAL DOMAIN-CONTAINING PROTEIN"/>
    <property type="match status" value="1"/>
</dbReference>
<dbReference type="AlphaFoldDB" id="A0A7S1FYI5"/>
<dbReference type="InterPro" id="IPR053229">
    <property type="entry name" value="NADH-Q_oxidrdct_subunit"/>
</dbReference>
<sequence>MSAPDPRKMPPPDPSMPVSMEERRAIAAKIVAEKYASKNKQPRVIEDRDFFAHRRPQWPVVHPEPDSSLTVAAMRWSDVGVAALATAFSYGVGYVVAPYPRTRLRGPTAATAATIGMTFGAMYAVQNTWIRLMGYTENAREVKRFGTFPLKSS</sequence>
<feature type="region of interest" description="Disordered" evidence="1">
    <location>
        <begin position="1"/>
        <end position="20"/>
    </location>
</feature>
<dbReference type="EMBL" id="HBFR01031656">
    <property type="protein sequence ID" value="CAD8895749.1"/>
    <property type="molecule type" value="Transcribed_RNA"/>
</dbReference>
<reference evidence="4" key="1">
    <citation type="submission" date="2021-01" db="EMBL/GenBank/DDBJ databases">
        <authorList>
            <person name="Corre E."/>
            <person name="Pelletier E."/>
            <person name="Niang G."/>
            <person name="Scheremetjew M."/>
            <person name="Finn R."/>
            <person name="Kale V."/>
            <person name="Holt S."/>
            <person name="Cochrane G."/>
            <person name="Meng A."/>
            <person name="Brown T."/>
            <person name="Cohen L."/>
        </authorList>
    </citation>
    <scope>NUCLEOTIDE SEQUENCE</scope>
    <source>
        <strain evidence="4">308</strain>
    </source>
</reference>
<evidence type="ECO:0000256" key="1">
    <source>
        <dbReference type="SAM" id="MobiDB-lite"/>
    </source>
</evidence>
<protein>
    <recommendedName>
        <fullName evidence="3">NADH-ubiquinone oxidoreductase 21kDa subunit N-terminal domain-containing protein</fullName>
    </recommendedName>
</protein>
<feature type="transmembrane region" description="Helical" evidence="2">
    <location>
        <begin position="109"/>
        <end position="125"/>
    </location>
</feature>
<proteinExistence type="predicted"/>
<feature type="transmembrane region" description="Helical" evidence="2">
    <location>
        <begin position="79"/>
        <end position="97"/>
    </location>
</feature>
<gene>
    <name evidence="4" type="ORF">CHYS00102_LOCUS22963</name>
</gene>
<organism evidence="4">
    <name type="scientific">Corethron hystrix</name>
    <dbReference type="NCBI Taxonomy" id="216773"/>
    <lineage>
        <taxon>Eukaryota</taxon>
        <taxon>Sar</taxon>
        <taxon>Stramenopiles</taxon>
        <taxon>Ochrophyta</taxon>
        <taxon>Bacillariophyta</taxon>
        <taxon>Coscinodiscophyceae</taxon>
        <taxon>Corethrophycidae</taxon>
        <taxon>Corethrales</taxon>
        <taxon>Corethraceae</taxon>
        <taxon>Corethron</taxon>
    </lineage>
</organism>
<evidence type="ECO:0000256" key="2">
    <source>
        <dbReference type="SAM" id="Phobius"/>
    </source>
</evidence>
<evidence type="ECO:0000259" key="3">
    <source>
        <dbReference type="Pfam" id="PF10785"/>
    </source>
</evidence>
<feature type="domain" description="NADH-ubiquinone oxidoreductase 21kDa subunit N-terminal" evidence="3">
    <location>
        <begin position="56"/>
        <end position="137"/>
    </location>
</feature>
<dbReference type="Pfam" id="PF10785">
    <property type="entry name" value="NADH-u_ox-rdase"/>
    <property type="match status" value="1"/>
</dbReference>
<feature type="compositionally biased region" description="Basic and acidic residues" evidence="1">
    <location>
        <begin position="1"/>
        <end position="10"/>
    </location>
</feature>